<gene>
    <name evidence="1" type="ORF">RFI_31261</name>
</gene>
<name>X6LWY2_RETFI</name>
<dbReference type="AlphaFoldDB" id="X6LWY2"/>
<sequence>ELINIFVASVENEAFVPLFDKDEITDLELHVWKVKVCYQACFPFSWNFHMRCLDKLQIISDDTLNTESIGINDEVLKTCALLKSKLNKDGDNAFLKLNQCSPETCEFYVKDVIRGKFHAYFSMEDSEQIAKILKDIVLRIVQIVIGKNNLMSITSIETVLYYFENVITKYVQLVFVFKDATVVMSDVKEILSNCELTMSLEQLTMVTSIMCEYFLTHEPPESELEDFASKMTIACQATITILKFLRQQQYTEFKIYQDFLSVCRQLHMRALIIKHFMKPITSFTTRIDNNNNGNNFEVRKGFLKDVNIIPKIIKSATKYIILPHSKIYFIRDLLHAVESIEHVEEFDNQKTFQDVIQTLFNEPQNFVELSLWKYLLKFQSLEILVRNQWLHILKSPKAFIDVVHVYEKLFVDTDFKINVFEQESYDANQKIAVVAKLKVRLTKCMYLFFENAIMTEEVLKKDKTRSIFYNICEYLLYFGNNRDKFGDSWKEYEHHLHQWFLRECYMLKGVNWTKQFFTQRLIRQQFPIFVNQEVSNVFSQLQWQRSNDQFAQPFNETFRKRYNYFKEKLTASDYNCYKGDKQDIPPLLTAALFISISVSQFKKLPGYVLKQTCTYIVYVMDNPRGNKSVFMSFPQNRDILIFTNSKLHKFTSGASICK</sequence>
<dbReference type="Proteomes" id="UP000023152">
    <property type="component" value="Unassembled WGS sequence"/>
</dbReference>
<evidence type="ECO:0000313" key="2">
    <source>
        <dbReference type="Proteomes" id="UP000023152"/>
    </source>
</evidence>
<keyword evidence="2" id="KW-1185">Reference proteome</keyword>
<organism evidence="1 2">
    <name type="scientific">Reticulomyxa filosa</name>
    <dbReference type="NCBI Taxonomy" id="46433"/>
    <lineage>
        <taxon>Eukaryota</taxon>
        <taxon>Sar</taxon>
        <taxon>Rhizaria</taxon>
        <taxon>Retaria</taxon>
        <taxon>Foraminifera</taxon>
        <taxon>Monothalamids</taxon>
        <taxon>Reticulomyxidae</taxon>
        <taxon>Reticulomyxa</taxon>
    </lineage>
</organism>
<reference evidence="1 2" key="1">
    <citation type="journal article" date="2013" name="Curr. Biol.">
        <title>The Genome of the Foraminiferan Reticulomyxa filosa.</title>
        <authorList>
            <person name="Glockner G."/>
            <person name="Hulsmann N."/>
            <person name="Schleicher M."/>
            <person name="Noegel A.A."/>
            <person name="Eichinger L."/>
            <person name="Gallinger C."/>
            <person name="Pawlowski J."/>
            <person name="Sierra R."/>
            <person name="Euteneuer U."/>
            <person name="Pillet L."/>
            <person name="Moustafa A."/>
            <person name="Platzer M."/>
            <person name="Groth M."/>
            <person name="Szafranski K."/>
            <person name="Schliwa M."/>
        </authorList>
    </citation>
    <scope>NUCLEOTIDE SEQUENCE [LARGE SCALE GENOMIC DNA]</scope>
</reference>
<protein>
    <submittedName>
        <fullName evidence="1">Uncharacterized protein</fullName>
    </submittedName>
</protein>
<accession>X6LWY2</accession>
<evidence type="ECO:0000313" key="1">
    <source>
        <dbReference type="EMBL" id="ETO06134.1"/>
    </source>
</evidence>
<dbReference type="EMBL" id="ASPP01027456">
    <property type="protein sequence ID" value="ETO06134.1"/>
    <property type="molecule type" value="Genomic_DNA"/>
</dbReference>
<proteinExistence type="predicted"/>
<comment type="caution">
    <text evidence="1">The sequence shown here is derived from an EMBL/GenBank/DDBJ whole genome shotgun (WGS) entry which is preliminary data.</text>
</comment>
<feature type="non-terminal residue" evidence="1">
    <location>
        <position position="1"/>
    </location>
</feature>